<reference evidence="15" key="1">
    <citation type="submission" date="2018-06" db="EMBL/GenBank/DDBJ databases">
        <title>The Anaplasma ovis genome reveals a high proportion of pseudogenes.</title>
        <authorList>
            <person name="Liu Z."/>
            <person name="Peasley A.M."/>
            <person name="Yang J."/>
            <person name="Li Y."/>
            <person name="Guan G."/>
            <person name="Luo J."/>
            <person name="Yin H."/>
            <person name="Brayton K.A."/>
        </authorList>
    </citation>
    <scope>NUCLEOTIDE SEQUENCE [LARGE SCALE GENOMIC DNA]</scope>
    <source>
        <strain evidence="15">Haibei</strain>
    </source>
</reference>
<evidence type="ECO:0000256" key="4">
    <source>
        <dbReference type="ARBA" id="ARBA00022490"/>
    </source>
</evidence>
<dbReference type="InterPro" id="IPR013822">
    <property type="entry name" value="Signal_recog_particl_SRP54_hlx"/>
</dbReference>
<keyword evidence="3" id="KW-1003">Cell membrane</keyword>
<evidence type="ECO:0000256" key="2">
    <source>
        <dbReference type="ARBA" id="ARBA00008531"/>
    </source>
</evidence>
<dbReference type="GO" id="GO:0005737">
    <property type="term" value="C:cytoplasm"/>
    <property type="evidence" value="ECO:0007669"/>
    <property type="project" value="UniProtKB-ARBA"/>
</dbReference>
<evidence type="ECO:0000256" key="7">
    <source>
        <dbReference type="ARBA" id="ARBA00023134"/>
    </source>
</evidence>
<dbReference type="GO" id="GO:0003924">
    <property type="term" value="F:GTPase activity"/>
    <property type="evidence" value="ECO:0007669"/>
    <property type="project" value="TreeGrafter"/>
</dbReference>
<dbReference type="SMART" id="SM00963">
    <property type="entry name" value="SRP54_N"/>
    <property type="match status" value="1"/>
</dbReference>
<dbReference type="GO" id="GO:0005525">
    <property type="term" value="F:GTP binding"/>
    <property type="evidence" value="ECO:0007669"/>
    <property type="project" value="UniProtKB-KW"/>
</dbReference>
<feature type="domain" description="Signal recognition particle SRP54 helical bundle" evidence="13">
    <location>
        <begin position="11"/>
        <end position="90"/>
    </location>
</feature>
<dbReference type="PANTHER" id="PTHR43134">
    <property type="entry name" value="SIGNAL RECOGNITION PARTICLE RECEPTOR SUBUNIT ALPHA"/>
    <property type="match status" value="1"/>
</dbReference>
<keyword evidence="6" id="KW-0378">Hydrolase</keyword>
<proteinExistence type="inferred from homology"/>
<dbReference type="GO" id="GO:0005886">
    <property type="term" value="C:plasma membrane"/>
    <property type="evidence" value="ECO:0007669"/>
    <property type="project" value="UniProtKB-SubCell"/>
</dbReference>
<feature type="domain" description="AAA+ ATPase" evidence="11">
    <location>
        <begin position="102"/>
        <end position="284"/>
    </location>
</feature>
<gene>
    <name evidence="14" type="ORF">AOV_04250</name>
</gene>
<evidence type="ECO:0000259" key="12">
    <source>
        <dbReference type="SMART" id="SM00962"/>
    </source>
</evidence>
<evidence type="ECO:0000256" key="6">
    <source>
        <dbReference type="ARBA" id="ARBA00022801"/>
    </source>
</evidence>
<name>A0A2Z2LET8_9RICK</name>
<dbReference type="OrthoDB" id="9804720at2"/>
<dbReference type="NCBIfam" id="TIGR00064">
    <property type="entry name" value="ftsY"/>
    <property type="match status" value="1"/>
</dbReference>
<dbReference type="SMART" id="SM00382">
    <property type="entry name" value="AAA"/>
    <property type="match status" value="1"/>
</dbReference>
<dbReference type="AlphaFoldDB" id="A0A2Z2LET8"/>
<keyword evidence="5" id="KW-0547">Nucleotide-binding</keyword>
<dbReference type="Proteomes" id="UP000259762">
    <property type="component" value="Chromosome"/>
</dbReference>
<keyword evidence="8" id="KW-0472">Membrane</keyword>
<dbReference type="Gene3D" id="3.40.50.300">
    <property type="entry name" value="P-loop containing nucleotide triphosphate hydrolases"/>
    <property type="match status" value="1"/>
</dbReference>
<dbReference type="CDD" id="cd17874">
    <property type="entry name" value="FtsY"/>
    <property type="match status" value="1"/>
</dbReference>
<dbReference type="SMART" id="SM00962">
    <property type="entry name" value="SRP54"/>
    <property type="match status" value="1"/>
</dbReference>
<dbReference type="InterPro" id="IPR003593">
    <property type="entry name" value="AAA+_ATPase"/>
</dbReference>
<dbReference type="KEGG" id="aoh:AOV_04250"/>
<evidence type="ECO:0000256" key="1">
    <source>
        <dbReference type="ARBA" id="ARBA00004515"/>
    </source>
</evidence>
<dbReference type="InterPro" id="IPR027417">
    <property type="entry name" value="P-loop_NTPase"/>
</dbReference>
<dbReference type="FunFam" id="3.40.50.300:FF:000053">
    <property type="entry name" value="Signal recognition particle receptor FtsY"/>
    <property type="match status" value="1"/>
</dbReference>
<dbReference type="InterPro" id="IPR042101">
    <property type="entry name" value="SRP54_N_sf"/>
</dbReference>
<dbReference type="InterPro" id="IPR036225">
    <property type="entry name" value="SRP/SRP_N"/>
</dbReference>
<dbReference type="InterPro" id="IPR000897">
    <property type="entry name" value="SRP54_GTPase_dom"/>
</dbReference>
<dbReference type="EMBL" id="CP015994">
    <property type="protein sequence ID" value="ASI47980.1"/>
    <property type="molecule type" value="Genomic_DNA"/>
</dbReference>
<dbReference type="GO" id="GO:0006614">
    <property type="term" value="P:SRP-dependent cotranslational protein targeting to membrane"/>
    <property type="evidence" value="ECO:0007669"/>
    <property type="project" value="InterPro"/>
</dbReference>
<organism evidence="14 15">
    <name type="scientific">Anaplasma ovis str. Haibei</name>
    <dbReference type="NCBI Taxonomy" id="1248439"/>
    <lineage>
        <taxon>Bacteria</taxon>
        <taxon>Pseudomonadati</taxon>
        <taxon>Pseudomonadota</taxon>
        <taxon>Alphaproteobacteria</taxon>
        <taxon>Rickettsiales</taxon>
        <taxon>Anaplasmataceae</taxon>
        <taxon>Anaplasma</taxon>
    </lineage>
</organism>
<keyword evidence="4" id="KW-0963">Cytoplasm</keyword>
<comment type="similarity">
    <text evidence="2">Belongs to the GTP-binding SRP family.</text>
</comment>
<protein>
    <submittedName>
        <fullName evidence="14">Signal recognition particle-docking protein FtsY</fullName>
    </submittedName>
</protein>
<keyword evidence="7" id="KW-0342">GTP-binding</keyword>
<dbReference type="Gene3D" id="1.20.120.140">
    <property type="entry name" value="Signal recognition particle SRP54, nucleotide-binding domain"/>
    <property type="match status" value="1"/>
</dbReference>
<sequence length="305" mass="32937">MECDQGLLGSLKDSLLKTSSKLNAGIRKLFRDGQKVDQETLKELLHLLISTDMGHESAAFFTQKIAGMQFSEPSCTRVRETLAEEIEAFLTKVAVPISIGHSPQVVMLCGVNGSGKTTTAAKLARKFQREGKSVLMGACDTFRAAAVSQLKIWADRISCPIIAGEAGADAASIAYKAVDQAMREKIDVVLIDTAGRLHNHKNLMEELAKVRRVIGRHDEKAPHNTIIVLDATIGQNAFSQVELFSSFAGVNGIVLTKLDGTAKGGIVLRIAQKYGIHIHAVGVGEGIDDLKDFSAREFARGLLEI</sequence>
<evidence type="ECO:0000256" key="10">
    <source>
        <dbReference type="ARBA" id="ARBA00048027"/>
    </source>
</evidence>
<evidence type="ECO:0000313" key="14">
    <source>
        <dbReference type="EMBL" id="ASI47980.1"/>
    </source>
</evidence>
<evidence type="ECO:0000256" key="5">
    <source>
        <dbReference type="ARBA" id="ARBA00022741"/>
    </source>
</evidence>
<keyword evidence="9" id="KW-0675">Receptor</keyword>
<dbReference type="SUPFAM" id="SSF47364">
    <property type="entry name" value="Domain of the SRP/SRP receptor G-proteins"/>
    <property type="match status" value="1"/>
</dbReference>
<evidence type="ECO:0000256" key="8">
    <source>
        <dbReference type="ARBA" id="ARBA00023136"/>
    </source>
</evidence>
<evidence type="ECO:0000259" key="13">
    <source>
        <dbReference type="SMART" id="SM00963"/>
    </source>
</evidence>
<feature type="domain" description="SRP54-type proteins GTP-binding" evidence="12">
    <location>
        <begin position="103"/>
        <end position="304"/>
    </location>
</feature>
<dbReference type="PANTHER" id="PTHR43134:SF1">
    <property type="entry name" value="SIGNAL RECOGNITION PARTICLE RECEPTOR SUBUNIT ALPHA"/>
    <property type="match status" value="1"/>
</dbReference>
<evidence type="ECO:0000259" key="11">
    <source>
        <dbReference type="SMART" id="SM00382"/>
    </source>
</evidence>
<comment type="subcellular location">
    <subcellularLocation>
        <location evidence="1">Cell inner membrane</location>
        <topology evidence="1">Peripheral membrane protein</topology>
        <orientation evidence="1">Cytoplasmic side</orientation>
    </subcellularLocation>
</comment>
<evidence type="ECO:0000256" key="9">
    <source>
        <dbReference type="ARBA" id="ARBA00023170"/>
    </source>
</evidence>
<dbReference type="GO" id="GO:0005047">
    <property type="term" value="F:signal recognition particle binding"/>
    <property type="evidence" value="ECO:0007669"/>
    <property type="project" value="TreeGrafter"/>
</dbReference>
<dbReference type="SUPFAM" id="SSF52540">
    <property type="entry name" value="P-loop containing nucleoside triphosphate hydrolases"/>
    <property type="match status" value="1"/>
</dbReference>
<dbReference type="RefSeq" id="WP_075139371.1">
    <property type="nucleotide sequence ID" value="NZ_CP015994.1"/>
</dbReference>
<evidence type="ECO:0000256" key="3">
    <source>
        <dbReference type="ARBA" id="ARBA00022475"/>
    </source>
</evidence>
<reference evidence="14 15" key="2">
    <citation type="journal article" date="2019" name="BMC Genomics">
        <title>The Anaplasma ovis genome reveals a high proportion of pseudogenes.</title>
        <authorList>
            <person name="Liu Z."/>
            <person name="Peasley A.M."/>
            <person name="Yang J."/>
            <person name="Li Y."/>
            <person name="Guan G."/>
            <person name="Luo J."/>
            <person name="Yin H."/>
            <person name="Brayton K.A."/>
        </authorList>
    </citation>
    <scope>NUCLEOTIDE SEQUENCE [LARGE SCALE GENOMIC DNA]</scope>
    <source>
        <strain evidence="14 15">Haibei</strain>
    </source>
</reference>
<comment type="catalytic activity">
    <reaction evidence="10">
        <text>GTP + H2O = GDP + phosphate + H(+)</text>
        <dbReference type="Rhea" id="RHEA:19669"/>
        <dbReference type="ChEBI" id="CHEBI:15377"/>
        <dbReference type="ChEBI" id="CHEBI:15378"/>
        <dbReference type="ChEBI" id="CHEBI:37565"/>
        <dbReference type="ChEBI" id="CHEBI:43474"/>
        <dbReference type="ChEBI" id="CHEBI:58189"/>
        <dbReference type="EC" id="3.6.5.4"/>
    </reaction>
</comment>
<dbReference type="Pfam" id="PF00448">
    <property type="entry name" value="SRP54"/>
    <property type="match status" value="1"/>
</dbReference>
<dbReference type="InterPro" id="IPR004390">
    <property type="entry name" value="SR_rcpt_FtsY"/>
</dbReference>
<keyword evidence="15" id="KW-1185">Reference proteome</keyword>
<evidence type="ECO:0000313" key="15">
    <source>
        <dbReference type="Proteomes" id="UP000259762"/>
    </source>
</evidence>
<accession>A0A2Z2LET8</accession>